<evidence type="ECO:0000313" key="11">
    <source>
        <dbReference type="Proteomes" id="UP000781932"/>
    </source>
</evidence>
<evidence type="ECO:0000256" key="3">
    <source>
        <dbReference type="ARBA" id="ARBA00023125"/>
    </source>
</evidence>
<protein>
    <submittedName>
        <fullName evidence="10">Carboxylesterase</fullName>
    </submittedName>
</protein>
<dbReference type="InterPro" id="IPR002018">
    <property type="entry name" value="CarbesteraseB"/>
</dbReference>
<dbReference type="Gene3D" id="3.40.50.1820">
    <property type="entry name" value="alpha/beta hydrolase"/>
    <property type="match status" value="1"/>
</dbReference>
<dbReference type="OrthoDB" id="408631at2759"/>
<dbReference type="InterPro" id="IPR001356">
    <property type="entry name" value="HD"/>
</dbReference>
<feature type="compositionally biased region" description="Polar residues" evidence="8">
    <location>
        <begin position="315"/>
        <end position="325"/>
    </location>
</feature>
<dbReference type="SUPFAM" id="SSF46689">
    <property type="entry name" value="Homeodomain-like"/>
    <property type="match status" value="1"/>
</dbReference>
<accession>A0A9P6LF73</accession>
<dbReference type="GeneID" id="62168284"/>
<proteinExistence type="inferred from homology"/>
<dbReference type="EMBL" id="JAATWM020000060">
    <property type="protein sequence ID" value="KAF9870017.1"/>
    <property type="molecule type" value="Genomic_DNA"/>
</dbReference>
<keyword evidence="2" id="KW-0378">Hydrolase</keyword>
<dbReference type="Gene3D" id="1.10.10.60">
    <property type="entry name" value="Homeodomain-like"/>
    <property type="match status" value="1"/>
</dbReference>
<dbReference type="SMART" id="SM00389">
    <property type="entry name" value="HOX"/>
    <property type="match status" value="1"/>
</dbReference>
<evidence type="ECO:0000256" key="7">
    <source>
        <dbReference type="RuleBase" id="RU000682"/>
    </source>
</evidence>
<reference evidence="10" key="2">
    <citation type="submission" date="2020-11" db="EMBL/GenBank/DDBJ databases">
        <title>Whole genome sequencing of Colletotrichum sp.</title>
        <authorList>
            <person name="Li H."/>
        </authorList>
    </citation>
    <scope>NUCLEOTIDE SEQUENCE</scope>
    <source>
        <strain evidence="10">CkLH20</strain>
    </source>
</reference>
<dbReference type="GO" id="GO:0000981">
    <property type="term" value="F:DNA-binding transcription factor activity, RNA polymerase II-specific"/>
    <property type="evidence" value="ECO:0007669"/>
    <property type="project" value="InterPro"/>
</dbReference>
<comment type="similarity">
    <text evidence="1">Belongs to the type-B carboxylesterase/lipase family.</text>
</comment>
<dbReference type="SUPFAM" id="SSF53474">
    <property type="entry name" value="alpha/beta-Hydrolases"/>
    <property type="match status" value="1"/>
</dbReference>
<dbReference type="GO" id="GO:0003677">
    <property type="term" value="F:DNA binding"/>
    <property type="evidence" value="ECO:0007669"/>
    <property type="project" value="UniProtKB-UniRule"/>
</dbReference>
<dbReference type="InterPro" id="IPR019826">
    <property type="entry name" value="Carboxylesterase_B_AS"/>
</dbReference>
<dbReference type="InterPro" id="IPR029058">
    <property type="entry name" value="AB_hydrolase_fold"/>
</dbReference>
<evidence type="ECO:0000256" key="5">
    <source>
        <dbReference type="ARBA" id="ARBA00023242"/>
    </source>
</evidence>
<dbReference type="InterPro" id="IPR017970">
    <property type="entry name" value="Homeobox_CS"/>
</dbReference>
<feature type="compositionally biased region" description="Basic and acidic residues" evidence="8">
    <location>
        <begin position="106"/>
        <end position="123"/>
    </location>
</feature>
<feature type="domain" description="Homeobox" evidence="9">
    <location>
        <begin position="49"/>
        <end position="109"/>
    </location>
</feature>
<evidence type="ECO:0000256" key="2">
    <source>
        <dbReference type="ARBA" id="ARBA00022801"/>
    </source>
</evidence>
<evidence type="ECO:0000256" key="4">
    <source>
        <dbReference type="ARBA" id="ARBA00023155"/>
    </source>
</evidence>
<dbReference type="AlphaFoldDB" id="A0A9P6LF73"/>
<dbReference type="PROSITE" id="PS00122">
    <property type="entry name" value="CARBOXYLESTERASE_B_1"/>
    <property type="match status" value="1"/>
</dbReference>
<comment type="subcellular location">
    <subcellularLocation>
        <location evidence="6 7">Nucleus</location>
    </subcellularLocation>
</comment>
<dbReference type="CDD" id="cd00086">
    <property type="entry name" value="homeodomain"/>
    <property type="match status" value="1"/>
</dbReference>
<dbReference type="PROSITE" id="PS00027">
    <property type="entry name" value="HOMEOBOX_1"/>
    <property type="match status" value="1"/>
</dbReference>
<evidence type="ECO:0000313" key="10">
    <source>
        <dbReference type="EMBL" id="KAF9870017.1"/>
    </source>
</evidence>
<keyword evidence="3 6" id="KW-0238">DNA-binding</keyword>
<dbReference type="PANTHER" id="PTHR11559">
    <property type="entry name" value="CARBOXYLESTERASE"/>
    <property type="match status" value="1"/>
</dbReference>
<dbReference type="PROSITE" id="PS50071">
    <property type="entry name" value="HOMEOBOX_2"/>
    <property type="match status" value="1"/>
</dbReference>
<dbReference type="InterPro" id="IPR050309">
    <property type="entry name" value="Type-B_Carboxylest/Lipase"/>
</dbReference>
<dbReference type="Pfam" id="PF00046">
    <property type="entry name" value="Homeodomain"/>
    <property type="match status" value="1"/>
</dbReference>
<organism evidence="10 11">
    <name type="scientific">Colletotrichum karsti</name>
    <dbReference type="NCBI Taxonomy" id="1095194"/>
    <lineage>
        <taxon>Eukaryota</taxon>
        <taxon>Fungi</taxon>
        <taxon>Dikarya</taxon>
        <taxon>Ascomycota</taxon>
        <taxon>Pezizomycotina</taxon>
        <taxon>Sordariomycetes</taxon>
        <taxon>Hypocreomycetidae</taxon>
        <taxon>Glomerellales</taxon>
        <taxon>Glomerellaceae</taxon>
        <taxon>Colletotrichum</taxon>
        <taxon>Colletotrichum boninense species complex</taxon>
    </lineage>
</organism>
<dbReference type="GO" id="GO:0016787">
    <property type="term" value="F:hydrolase activity"/>
    <property type="evidence" value="ECO:0007669"/>
    <property type="project" value="UniProtKB-KW"/>
</dbReference>
<evidence type="ECO:0000259" key="9">
    <source>
        <dbReference type="PROSITE" id="PS50071"/>
    </source>
</evidence>
<sequence>MSFYPPNYHPYDYATYPVYSTQYFPTPYDENFHPQMAYMHNPMMPGVGGKATETKPRLAKDEVDKLEREFQKNNKPNSSTKKQLAEEMRVDIARINNWFQNRRAKAKQERRTQENEARRKSEQDAETTTTSSDAVKEYYPSNDQDEDLRPSAAPFPPISASVRIPSAHESPSVEEVDTGVNELEENARSTTDGTDSEYTSPESTSYASQEPTMSYSLTPDNFFASQTCDFPSSLPTDITTQTPCLTISIPSQFNMPHIADSASASSLSSYQHLTGSTKMDGMSSHFMTNMPDSIQPDVKQEQLQSEDMNKFDQFSPESMANSPPEITTPDFRFKSPSTIDIASRRNSKRPAQLVSCVRSQSYNFSGPKTGIEMPRREAPSPMRRVASATGNFPRGIQKATSAGPRSPNFLDRNQENLLLLLAGQGQSPISRNSVAPPTPNTPVVPSQQEMREATVSSMSSEEDKNYGVQTNLTVPQYTMDPTLRTPPDTPGLMNAPGSLFSSYGFAIPDDSLHTPSFGGFDTEFRMATNVPTYVAHGCGSQPVTPSFPPNNMGPAFCASYYGGGNTEYNWSDVSSMSAQPSPEQSQSKQFQFTNMTPHDFNSNAVVVAMGMSRYKKGYDGPGGQSCPESLTRRREPDRRLSLKRALSTVLTMAFTAYLLATCLYLLPALSASVRLRSDAPVVNIKNGSYSGIHNAAYEQDFFLGVPYAQVPERFSTSEGLNATWEGTRPATEYPKHCVGYGGDMVGYESSEDCLYLNIVRPAGISSDAQLPVALWIHGGGLFMGGSADRRYNLSFIVENSVEQGTPVIGVSINYRLSVFGFPGSKEAIDAGAANLGFRDQRLALRWINENIGSFGGASDKVTIFGESSGAESVSAQVLAYNGRDDGLFRGAIAESGFGGVIPRWAGGLNNTEGYQANWDSLVANISSCASTVGTQESLDCLRSAPLEEINSVLNSTAGPTIAFFPVIDHDFIADYPTNQLNSGDFVKVPILIGCNTDEGSAFGQGRGPGGGPVNTDDDFRYAVRSFIPDNVQETTGQSADELVEEVLKLYPDDQAQGIPGLETWPHIIQPGEDIAIARGLQQRRTGAFFGDMTFQFTRRRANIAWSTHNVPSYAYRFDVTTTGTPQYIGATHFQEVAFVFYNLNGLGYDSNPFGGNDTVYTEKATALAKTISLSWVNFFAHLDPNGAPGLGSWPVYETASGSGSDVVFGINGTEVETDDWRKEGIDWLIEHGLTVIGD</sequence>
<keyword evidence="4 6" id="KW-0371">Homeobox</keyword>
<keyword evidence="5 6" id="KW-0539">Nucleus</keyword>
<dbReference type="GO" id="GO:0005634">
    <property type="term" value="C:nucleus"/>
    <property type="evidence" value="ECO:0007669"/>
    <property type="project" value="UniProtKB-SubCell"/>
</dbReference>
<evidence type="ECO:0000256" key="8">
    <source>
        <dbReference type="SAM" id="MobiDB-lite"/>
    </source>
</evidence>
<dbReference type="InterPro" id="IPR009057">
    <property type="entry name" value="Homeodomain-like_sf"/>
</dbReference>
<feature type="DNA-binding region" description="Homeobox" evidence="6">
    <location>
        <begin position="51"/>
        <end position="110"/>
    </location>
</feature>
<gene>
    <name evidence="10" type="ORF">CkaCkLH20_12497</name>
</gene>
<keyword evidence="11" id="KW-1185">Reference proteome</keyword>
<reference evidence="10" key="1">
    <citation type="submission" date="2020-03" db="EMBL/GenBank/DDBJ databases">
        <authorList>
            <person name="He L."/>
        </authorList>
    </citation>
    <scope>NUCLEOTIDE SEQUENCE</scope>
    <source>
        <strain evidence="10">CkLH20</strain>
    </source>
</reference>
<dbReference type="Pfam" id="PF00135">
    <property type="entry name" value="COesterase"/>
    <property type="match status" value="1"/>
</dbReference>
<feature type="region of interest" description="Disordered" evidence="8">
    <location>
        <begin position="315"/>
        <end position="334"/>
    </location>
</feature>
<dbReference type="RefSeq" id="XP_038739478.1">
    <property type="nucleotide sequence ID" value="XM_038895210.1"/>
</dbReference>
<evidence type="ECO:0000256" key="6">
    <source>
        <dbReference type="PROSITE-ProRule" id="PRU00108"/>
    </source>
</evidence>
<feature type="region of interest" description="Disordered" evidence="8">
    <location>
        <begin position="101"/>
        <end position="212"/>
    </location>
</feature>
<evidence type="ECO:0000256" key="1">
    <source>
        <dbReference type="ARBA" id="ARBA00005964"/>
    </source>
</evidence>
<comment type="caution">
    <text evidence="10">The sequence shown here is derived from an EMBL/GenBank/DDBJ whole genome shotgun (WGS) entry which is preliminary data.</text>
</comment>
<feature type="region of interest" description="Disordered" evidence="8">
    <location>
        <begin position="428"/>
        <end position="450"/>
    </location>
</feature>
<dbReference type="InterPro" id="IPR019819">
    <property type="entry name" value="Carboxylesterase_B_CS"/>
</dbReference>
<dbReference type="PROSITE" id="PS00941">
    <property type="entry name" value="CARBOXYLESTERASE_B_2"/>
    <property type="match status" value="1"/>
</dbReference>
<feature type="compositionally biased region" description="Polar residues" evidence="8">
    <location>
        <begin position="188"/>
        <end position="212"/>
    </location>
</feature>
<name>A0A9P6LF73_9PEZI</name>
<dbReference type="Proteomes" id="UP000781932">
    <property type="component" value="Unassembled WGS sequence"/>
</dbReference>